<reference evidence="5 6" key="1">
    <citation type="submission" date="2024-05" db="EMBL/GenBank/DDBJ databases">
        <authorList>
            <person name="Duchaud E."/>
        </authorList>
    </citation>
    <scope>NUCLEOTIDE SEQUENCE [LARGE SCALE GENOMIC DNA]</scope>
    <source>
        <strain evidence="5">Ena-SAMPLE-TAB-13-05-2024-13:56:06:370-140305</strain>
    </source>
</reference>
<dbReference type="Gene3D" id="2.60.40.10">
    <property type="entry name" value="Immunoglobulins"/>
    <property type="match status" value="1"/>
</dbReference>
<keyword evidence="1 2" id="KW-0732">Signal</keyword>
<dbReference type="SUPFAM" id="SSF55486">
    <property type="entry name" value="Metalloproteases ('zincins'), catalytic domain"/>
    <property type="match status" value="1"/>
</dbReference>
<dbReference type="InterPro" id="IPR013783">
    <property type="entry name" value="Ig-like_fold"/>
</dbReference>
<dbReference type="NCBIfam" id="TIGR04183">
    <property type="entry name" value="Por_Secre_tail"/>
    <property type="match status" value="1"/>
</dbReference>
<dbReference type="Gene3D" id="3.40.390.10">
    <property type="entry name" value="Collagenase (Catalytic Domain)"/>
    <property type="match status" value="1"/>
</dbReference>
<dbReference type="EMBL" id="CAXJRC010000045">
    <property type="protein sequence ID" value="CAL2108538.1"/>
    <property type="molecule type" value="Genomic_DNA"/>
</dbReference>
<sequence>MRKITLLLLLTLATISNAQNYWKKIETNSVNNKTINYERKHTPKKHHLFSLNLNEFSAYLSSKPSTSKTIVDLPNTIGKLSKFYIEETSILAPKLAKKFPTIKSYTAYGIDDPTATAKISIGIDGVHVIITSANHNSLYIDPKTKDKQYYISYNREDYNYDKSDFECKVNEAKEKIIANKSINQYNRNANDGKLRTYRIAIAATGEYSKFHISRQNIPDTASDQDKKAAVLSAMNTTMTRVNAVYERDLAVRMILVNDNDKLIFLDPETDNLSNNSAGSLINESQTVCDNLIGSNDYDIGHTFSTGGGGLAGLGVVCTEGQKARGITGRGQPINDPFDIDYVAHEIGHQFGATHTFNNSCNGNRTGSTAVEPGSGSTIMAYAGICSPNVQNNSDDHFHAVSINQMWNLTQTTATCAVQTDTNNNAPTANAGSDVSIPKSTPFVLKGQATDADGTSSLTYNWEQIDTEIAVMPPVATNTGGPLFRSLSSKTTPDRYFPAFNTILSGNTATQWEVLPSVAREMNFAFTVRDNKAGGGASARDDIRVSVIDAPAFTINNQATWAQNTSRNITWVVGQTNSSPINCQKVNIKLSTDGGTTFTMLLANTPNDGSQNITLPANIPDTENAILLIEAADNVFYNITSQFKISSTPDFAISNITGDASVCKSITNELTFEFSYTVSNGFNETVNFTVTKSPTGSTTSVIPSSLSTDGTVTLNIENIQNVADGDHIITLSAQSASISKTAEVKLNIKSTVCSSSGNLSYNTSTTFVKFNTFENKTLTKSKGYEDFKSINTTVKRGQTHQLTVNTNTDDSATTQYTTKSIAWIDWNQDCQFDTKEIYDLGTVTGSADGQTSLSPLNIMIPNDAEFGSTVLRVSTKYADDGDPGSCEQGFDGEVEDYTIIVEDETASSNNISLNEFKLYPNPTNGSFKLAFETYNPNKVTVKLLDLRGRVIDTKKFVNLIEIKPKNTSAPAIFNEKVTFENVQSGVYLIQVENNGNNAIKKLLIN</sequence>
<feature type="domain" description="GEVED" evidence="4">
    <location>
        <begin position="821"/>
        <end position="898"/>
    </location>
</feature>
<dbReference type="Pfam" id="PF18962">
    <property type="entry name" value="Por_Secre_tail"/>
    <property type="match status" value="1"/>
</dbReference>
<feature type="signal peptide" evidence="2">
    <location>
        <begin position="1"/>
        <end position="18"/>
    </location>
</feature>
<proteinExistence type="predicted"/>
<evidence type="ECO:0000256" key="1">
    <source>
        <dbReference type="ARBA" id="ARBA00022729"/>
    </source>
</evidence>
<comment type="caution">
    <text evidence="5">The sequence shown here is derived from an EMBL/GenBank/DDBJ whole genome shotgun (WGS) entry which is preliminary data.</text>
</comment>
<accession>A0ABM9PRV3</accession>
<evidence type="ECO:0000259" key="3">
    <source>
        <dbReference type="Pfam" id="PF18962"/>
    </source>
</evidence>
<dbReference type="InterPro" id="IPR024079">
    <property type="entry name" value="MetalloPept_cat_dom_sf"/>
</dbReference>
<evidence type="ECO:0000313" key="5">
    <source>
        <dbReference type="EMBL" id="CAL2108538.1"/>
    </source>
</evidence>
<evidence type="ECO:0000256" key="2">
    <source>
        <dbReference type="SAM" id="SignalP"/>
    </source>
</evidence>
<organism evidence="5 6">
    <name type="scientific">Tenacibaculum vairaonense</name>
    <dbReference type="NCBI Taxonomy" id="3137860"/>
    <lineage>
        <taxon>Bacteria</taxon>
        <taxon>Pseudomonadati</taxon>
        <taxon>Bacteroidota</taxon>
        <taxon>Flavobacteriia</taxon>
        <taxon>Flavobacteriales</taxon>
        <taxon>Flavobacteriaceae</taxon>
        <taxon>Tenacibaculum</taxon>
    </lineage>
</organism>
<feature type="domain" description="Secretion system C-terminal sorting" evidence="3">
    <location>
        <begin position="917"/>
        <end position="1003"/>
    </location>
</feature>
<feature type="chain" id="PRO_5047158748" evidence="2">
    <location>
        <begin position="19"/>
        <end position="1004"/>
    </location>
</feature>
<evidence type="ECO:0000259" key="4">
    <source>
        <dbReference type="Pfam" id="PF20009"/>
    </source>
</evidence>
<dbReference type="InterPro" id="IPR045474">
    <property type="entry name" value="GEVED"/>
</dbReference>
<keyword evidence="6" id="KW-1185">Reference proteome</keyword>
<dbReference type="InterPro" id="IPR026444">
    <property type="entry name" value="Secre_tail"/>
</dbReference>
<dbReference type="Proteomes" id="UP001497602">
    <property type="component" value="Unassembled WGS sequence"/>
</dbReference>
<dbReference type="RefSeq" id="WP_348740136.1">
    <property type="nucleotide sequence ID" value="NZ_CAXJRC010000045.1"/>
</dbReference>
<evidence type="ECO:0000313" key="6">
    <source>
        <dbReference type="Proteomes" id="UP001497602"/>
    </source>
</evidence>
<dbReference type="Pfam" id="PF20009">
    <property type="entry name" value="GEVED"/>
    <property type="match status" value="1"/>
</dbReference>
<dbReference type="Pfam" id="PF13583">
    <property type="entry name" value="Reprolysin_4"/>
    <property type="match status" value="1"/>
</dbReference>
<gene>
    <name evidence="5" type="ORF">T190115A13A_80113</name>
</gene>
<name>A0ABM9PRV3_9FLAO</name>
<protein>
    <submittedName>
        <fullName evidence="5">Por secretion system C-terminal sorting domain-containing protein</fullName>
    </submittedName>
</protein>